<gene>
    <name evidence="2" type="primary">143</name>
    <name evidence="2" type="ORF">SEA_KUDEFRE_143</name>
</gene>
<dbReference type="GO" id="GO:0016887">
    <property type="term" value="F:ATP hydrolysis activity"/>
    <property type="evidence" value="ECO:0007669"/>
    <property type="project" value="InterPro"/>
</dbReference>
<proteinExistence type="predicted"/>
<dbReference type="CDD" id="cd00009">
    <property type="entry name" value="AAA"/>
    <property type="match status" value="1"/>
</dbReference>
<dbReference type="InterPro" id="IPR003593">
    <property type="entry name" value="AAA+_ATPase"/>
</dbReference>
<dbReference type="RefSeq" id="YP_010246656.1">
    <property type="nucleotide sequence ID" value="NC_060136.1"/>
</dbReference>
<dbReference type="Proteomes" id="UP000827737">
    <property type="component" value="Segment"/>
</dbReference>
<dbReference type="SUPFAM" id="SSF52540">
    <property type="entry name" value="P-loop containing nucleoside triphosphate hydrolases"/>
    <property type="match status" value="1"/>
</dbReference>
<feature type="domain" description="AAA+ ATPase" evidence="1">
    <location>
        <begin position="158"/>
        <end position="305"/>
    </location>
</feature>
<name>A0AAE8Y699_9CAUD</name>
<organism evidence="2 3">
    <name type="scientific">Gordonia phage Kudefre</name>
    <dbReference type="NCBI Taxonomy" id="2885975"/>
    <lineage>
        <taxon>Viruses</taxon>
        <taxon>Duplodnaviria</taxon>
        <taxon>Heunggongvirae</taxon>
        <taxon>Uroviricota</taxon>
        <taxon>Caudoviricetes</taxon>
        <taxon>Deeyouvirinae</taxon>
        <taxon>Octobienvirus</taxon>
        <taxon>Octobienvirus kudefre</taxon>
    </lineage>
</organism>
<dbReference type="SMART" id="SM00382">
    <property type="entry name" value="AAA"/>
    <property type="match status" value="1"/>
</dbReference>
<dbReference type="KEGG" id="vg:70081206"/>
<reference evidence="2 3" key="1">
    <citation type="submission" date="2021-09" db="EMBL/GenBank/DDBJ databases">
        <authorList>
            <person name="DeLeon-Fernandez R.L."/>
            <person name="Alejandro-Iglesias T.M."/>
            <person name="Baez-Cruz V.A."/>
            <person name="Bragalone-Rodriguez T."/>
            <person name="Braun-Zayas A."/>
            <person name="Carattini-Rivera A.Z."/>
            <person name="Castello-Casta F.M."/>
            <person name="Delgado-Torres D.N."/>
            <person name="Lopez-Castro L."/>
            <person name="Rivera-Torres A.P."/>
            <person name="Rodriguez-Diaz E.A."/>
            <person name="Tejas-Delatorre P.J."/>
            <person name="Torres-Carro S.E."/>
            <person name="Tristani-Rodriguez M."/>
            <person name="Vazquez E."/>
            <person name="Molloy S.D."/>
            <person name="Garlena R.A."/>
            <person name="Russell D.A."/>
            <person name="Jacobs-Sera D."/>
            <person name="Hatfull G.F."/>
        </authorList>
    </citation>
    <scope>NUCLEOTIDE SEQUENCE [LARGE SCALE GENOMIC DNA]</scope>
</reference>
<dbReference type="InterPro" id="IPR027417">
    <property type="entry name" value="P-loop_NTPase"/>
</dbReference>
<evidence type="ECO:0000313" key="3">
    <source>
        <dbReference type="Proteomes" id="UP000827737"/>
    </source>
</evidence>
<sequence>MALNKTSVRSLRAACEVCGDTTKAWFATDTVTGEQNIRVHERNGMLVKHACDNEDRPTVVDSSVVEPAPVAPVAPSTPAPATDSRMAAIESLLGLLTAAPAIDRDQVEAIAREVAEDVTRGIVAPTKVVYQPASADEATRTVEGAHPKLDTLARLLMIEQDVYLYGPAGTGKSTLAVQAAELLGVEFGALSFGPQTPQSLLVGFMSASGAYVTTTFRDRYEHGGVFLADEMDSCNPAVLVTLNGALANGFCAFPDGMVKRHPDFRFVGAGNTNLMGANRQYNARAKMDAAVSDRFTFVKVELDETVEHAMCTAVADSETVTRVIEFVAKVRVNIASTGSDMVVSPRASKAMCEMLSAGFSWDEAIDMRVRKGADDTVWAKVSA</sequence>
<accession>A0AAE8Y699</accession>
<evidence type="ECO:0000313" key="2">
    <source>
        <dbReference type="EMBL" id="UDL15357.1"/>
    </source>
</evidence>
<dbReference type="GO" id="GO:0005524">
    <property type="term" value="F:ATP binding"/>
    <property type="evidence" value="ECO:0007669"/>
    <property type="project" value="InterPro"/>
</dbReference>
<keyword evidence="3" id="KW-1185">Reference proteome</keyword>
<dbReference type="EMBL" id="OK040786">
    <property type="protein sequence ID" value="UDL15357.1"/>
    <property type="molecule type" value="Genomic_DNA"/>
</dbReference>
<dbReference type="Pfam" id="PF07728">
    <property type="entry name" value="AAA_5"/>
    <property type="match status" value="1"/>
</dbReference>
<protein>
    <submittedName>
        <fullName evidence="2">AAA-ATPase</fullName>
    </submittedName>
</protein>
<dbReference type="Gene3D" id="3.40.50.300">
    <property type="entry name" value="P-loop containing nucleotide triphosphate hydrolases"/>
    <property type="match status" value="1"/>
</dbReference>
<dbReference type="InterPro" id="IPR011704">
    <property type="entry name" value="ATPase_dyneun-rel_AAA"/>
</dbReference>
<dbReference type="GeneID" id="70081206"/>
<evidence type="ECO:0000259" key="1">
    <source>
        <dbReference type="SMART" id="SM00382"/>
    </source>
</evidence>